<organism evidence="2 3">
    <name type="scientific">Candidatus Desulfatibia vada</name>
    <dbReference type="NCBI Taxonomy" id="2841696"/>
    <lineage>
        <taxon>Bacteria</taxon>
        <taxon>Pseudomonadati</taxon>
        <taxon>Thermodesulfobacteriota</taxon>
        <taxon>Desulfobacteria</taxon>
        <taxon>Desulfobacterales</taxon>
        <taxon>Desulfobacterales incertae sedis</taxon>
        <taxon>Candidatus Desulfatibia</taxon>
    </lineage>
</organism>
<accession>A0A8J6P888</accession>
<proteinExistence type="predicted"/>
<feature type="compositionally biased region" description="Gly residues" evidence="1">
    <location>
        <begin position="17"/>
        <end position="33"/>
    </location>
</feature>
<evidence type="ECO:0000313" key="3">
    <source>
        <dbReference type="Proteomes" id="UP000605201"/>
    </source>
</evidence>
<name>A0A8J6P888_9BACT</name>
<dbReference type="Gene3D" id="2.160.20.160">
    <property type="match status" value="1"/>
</dbReference>
<dbReference type="Proteomes" id="UP000605201">
    <property type="component" value="Unassembled WGS sequence"/>
</dbReference>
<gene>
    <name evidence="2" type="ORF">H8D96_20090</name>
</gene>
<sequence length="498" mass="50567">PGPMGPGGPEFGPGPMGPGGPEFGGPMYGGPDYGPGPMGPVATGPDFGPVYGPDPMGPYYGPDPMGPDPHYVDDPEHYYYIAPPEGSIPEDQDVTPGQGDLVHQVSGDNQNVTMTQGQAEVINGSAGNDNVTLHGGADTGDNYIGNGGVDTITLDSTANRLAVDAEGATLEFTTADTSQYVALVNQGSNTIQTPGAGTGVTAVEFLAQQSNSVTLAGSSNYDPNNPTQSMGIKLGFDDIAGDPDSLTLADVGLNNSGYKATVRYLSNLTGSDGHDYVIDKAPVAGGTYSLNDGDDTLIFQGSQLSLTDKTIDMGTGTDTVDLSGAVATNVTVTNAENVTLGAGNNIVSLVTGNTNDTLTLTGNLAAGSTVDMGAGTDTLSLAGSDITLAVTNVESILMGSDGPTNLTLDNETAETIVYNFLNTGAVDNLNAFDLSDGDKIAFSTNHGDDASKFSRDGNMISYDADGAGGEAAVDIAQVTDPDAGSFVVDVDHVVYQAA</sequence>
<evidence type="ECO:0000313" key="2">
    <source>
        <dbReference type="EMBL" id="MBC8434216.1"/>
    </source>
</evidence>
<feature type="non-terminal residue" evidence="2">
    <location>
        <position position="1"/>
    </location>
</feature>
<dbReference type="AlphaFoldDB" id="A0A8J6P888"/>
<dbReference type="EMBL" id="JACNIG010000399">
    <property type="protein sequence ID" value="MBC8434216.1"/>
    <property type="molecule type" value="Genomic_DNA"/>
</dbReference>
<evidence type="ECO:0000256" key="1">
    <source>
        <dbReference type="SAM" id="MobiDB-lite"/>
    </source>
</evidence>
<reference evidence="2 3" key="1">
    <citation type="submission" date="2020-08" db="EMBL/GenBank/DDBJ databases">
        <title>Bridging the membrane lipid divide: bacteria of the FCB group superphylum have the potential to synthesize archaeal ether lipids.</title>
        <authorList>
            <person name="Villanueva L."/>
            <person name="Von Meijenfeldt F.A.B."/>
            <person name="Westbye A.B."/>
            <person name="Yadav S."/>
            <person name="Hopmans E.C."/>
            <person name="Dutilh B.E."/>
            <person name="Sinninghe Damste J.S."/>
        </authorList>
    </citation>
    <scope>NUCLEOTIDE SEQUENCE [LARGE SCALE GENOMIC DNA]</scope>
    <source>
        <strain evidence="2">NIOZ-UU17</strain>
    </source>
</reference>
<comment type="caution">
    <text evidence="2">The sequence shown here is derived from an EMBL/GenBank/DDBJ whole genome shotgun (WGS) entry which is preliminary data.</text>
</comment>
<protein>
    <submittedName>
        <fullName evidence="2">Uncharacterized protein</fullName>
    </submittedName>
</protein>
<feature type="region of interest" description="Disordered" evidence="1">
    <location>
        <begin position="1"/>
        <end position="49"/>
    </location>
</feature>